<name>A0AA96GMT0_9BACT</name>
<feature type="domain" description="Prokaryotic-type class I peptide chain release factors" evidence="2">
    <location>
        <begin position="10"/>
        <end position="133"/>
    </location>
</feature>
<evidence type="ECO:0000313" key="4">
    <source>
        <dbReference type="Proteomes" id="UP001302494"/>
    </source>
</evidence>
<dbReference type="Proteomes" id="UP001302494">
    <property type="component" value="Chromosome"/>
</dbReference>
<dbReference type="KEGG" id="nneo:PQG83_08280"/>
<keyword evidence="4" id="KW-1185">Reference proteome</keyword>
<dbReference type="InterPro" id="IPR000352">
    <property type="entry name" value="Pep_chain_release_fac_I"/>
</dbReference>
<feature type="region of interest" description="Disordered" evidence="1">
    <location>
        <begin position="119"/>
        <end position="143"/>
    </location>
</feature>
<dbReference type="NCBIfam" id="NF006718">
    <property type="entry name" value="PRK09256.1"/>
    <property type="match status" value="1"/>
</dbReference>
<protein>
    <submittedName>
        <fullName evidence="3">Alternative ribosome rescue aminoacyl-tRNA hydrolase ArfB</fullName>
        <ecNumber evidence="3">3.1.1.29</ecNumber>
    </submittedName>
</protein>
<organism evidence="3 4">
    <name type="scientific">Candidatus Nitrospira neomarina</name>
    <dbReference type="NCBI Taxonomy" id="3020899"/>
    <lineage>
        <taxon>Bacteria</taxon>
        <taxon>Pseudomonadati</taxon>
        <taxon>Nitrospirota</taxon>
        <taxon>Nitrospiria</taxon>
        <taxon>Nitrospirales</taxon>
        <taxon>Nitrospiraceae</taxon>
        <taxon>Nitrospira</taxon>
    </lineage>
</organism>
<dbReference type="GO" id="GO:0072344">
    <property type="term" value="P:rescue of stalled ribosome"/>
    <property type="evidence" value="ECO:0007669"/>
    <property type="project" value="TreeGrafter"/>
</dbReference>
<dbReference type="GO" id="GO:0003747">
    <property type="term" value="F:translation release factor activity"/>
    <property type="evidence" value="ECO:0007669"/>
    <property type="project" value="InterPro"/>
</dbReference>
<feature type="compositionally biased region" description="Basic residues" evidence="1">
    <location>
        <begin position="126"/>
        <end position="135"/>
    </location>
</feature>
<keyword evidence="3" id="KW-0378">Hydrolase</keyword>
<dbReference type="PANTHER" id="PTHR47814">
    <property type="entry name" value="PEPTIDYL-TRNA HYDROLASE ARFB"/>
    <property type="match status" value="1"/>
</dbReference>
<dbReference type="GO" id="GO:0043022">
    <property type="term" value="F:ribosome binding"/>
    <property type="evidence" value="ECO:0007669"/>
    <property type="project" value="TreeGrafter"/>
</dbReference>
<dbReference type="Pfam" id="PF00472">
    <property type="entry name" value="RF-1"/>
    <property type="match status" value="1"/>
</dbReference>
<sequence length="143" mass="16681">MPIVINSHLCLPDSDVRFSAARSAGPGGQHVNKVNSRVILEFDVKHTTVLSSYQKRRISEMVGQRMNQEGVLRLQAQRHRTQSANRADLLERFVKILQDALRPEKPRVATRVPHRVREKRLEEKRLRTRVKRVRQNPKNFDET</sequence>
<dbReference type="EC" id="3.1.1.29" evidence="3"/>
<reference evidence="3 4" key="1">
    <citation type="submission" date="2023-01" db="EMBL/GenBank/DDBJ databases">
        <title>Cultivation and genomic characterization of new, ubiquitous marine nitrite-oxidizing bacteria from the Nitrospirales.</title>
        <authorList>
            <person name="Mueller A.J."/>
            <person name="Daebeler A."/>
            <person name="Herbold C.W."/>
            <person name="Kirkegaard R.H."/>
            <person name="Daims H."/>
        </authorList>
    </citation>
    <scope>NUCLEOTIDE SEQUENCE [LARGE SCALE GENOMIC DNA]</scope>
    <source>
        <strain evidence="3 4">DK</strain>
    </source>
</reference>
<dbReference type="PANTHER" id="PTHR47814:SF1">
    <property type="entry name" value="PEPTIDYL-TRNA HYDROLASE ARFB"/>
    <property type="match status" value="1"/>
</dbReference>
<accession>A0AA96GMT0</accession>
<evidence type="ECO:0000256" key="1">
    <source>
        <dbReference type="SAM" id="MobiDB-lite"/>
    </source>
</evidence>
<proteinExistence type="predicted"/>
<evidence type="ECO:0000313" key="3">
    <source>
        <dbReference type="EMBL" id="WNM63737.1"/>
    </source>
</evidence>
<dbReference type="GO" id="GO:0004045">
    <property type="term" value="F:peptidyl-tRNA hydrolase activity"/>
    <property type="evidence" value="ECO:0007669"/>
    <property type="project" value="UniProtKB-EC"/>
</dbReference>
<dbReference type="RefSeq" id="WP_312748424.1">
    <property type="nucleotide sequence ID" value="NZ_CP116968.1"/>
</dbReference>
<dbReference type="SUPFAM" id="SSF110916">
    <property type="entry name" value="Peptidyl-tRNA hydrolase domain-like"/>
    <property type="match status" value="1"/>
</dbReference>
<gene>
    <name evidence="3" type="primary">arfB</name>
    <name evidence="3" type="ORF">PQG83_08280</name>
</gene>
<dbReference type="AlphaFoldDB" id="A0AA96GMT0"/>
<dbReference type="EMBL" id="CP116968">
    <property type="protein sequence ID" value="WNM63737.1"/>
    <property type="molecule type" value="Genomic_DNA"/>
</dbReference>
<evidence type="ECO:0000259" key="2">
    <source>
        <dbReference type="Pfam" id="PF00472"/>
    </source>
</evidence>
<dbReference type="Gene3D" id="3.30.160.20">
    <property type="match status" value="1"/>
</dbReference>